<proteinExistence type="predicted"/>
<gene>
    <name evidence="2" type="ORF">AKJ37_04255</name>
</gene>
<feature type="domain" description="Predicted DNA-binding protein ribbon-helix-helix" evidence="1">
    <location>
        <begin position="12"/>
        <end position="43"/>
    </location>
</feature>
<organism evidence="2 3">
    <name type="scientific">candidate division MSBL1 archaeon SCGC-AAA259I09</name>
    <dbReference type="NCBI Taxonomy" id="1698267"/>
    <lineage>
        <taxon>Archaea</taxon>
        <taxon>Methanobacteriati</taxon>
        <taxon>Methanobacteriota</taxon>
        <taxon>candidate division MSBL1</taxon>
    </lineage>
</organism>
<evidence type="ECO:0000313" key="2">
    <source>
        <dbReference type="EMBL" id="KXA96843.1"/>
    </source>
</evidence>
<comment type="caution">
    <text evidence="2">The sequence shown here is derived from an EMBL/GenBank/DDBJ whole genome shotgun (WGS) entry which is preliminary data.</text>
</comment>
<protein>
    <recommendedName>
        <fullName evidence="1">Predicted DNA-binding protein ribbon-helix-helix domain-containing protein</fullName>
    </recommendedName>
</protein>
<dbReference type="InterPro" id="IPR038733">
    <property type="entry name" value="Predicted_DNA_bind_prot_RHH"/>
</dbReference>
<reference evidence="2 3" key="1">
    <citation type="journal article" date="2016" name="Sci. Rep.">
        <title>Metabolic traits of an uncultured archaeal lineage -MSBL1- from brine pools of the Red Sea.</title>
        <authorList>
            <person name="Mwirichia R."/>
            <person name="Alam I."/>
            <person name="Rashid M."/>
            <person name="Vinu M."/>
            <person name="Ba-Alawi W."/>
            <person name="Anthony Kamau A."/>
            <person name="Kamanda Ngugi D."/>
            <person name="Goker M."/>
            <person name="Klenk H.P."/>
            <person name="Bajic V."/>
            <person name="Stingl U."/>
        </authorList>
    </citation>
    <scope>NUCLEOTIDE SEQUENCE [LARGE SCALE GENOMIC DNA]</scope>
    <source>
        <strain evidence="2">SCGC-AAA259I09</strain>
    </source>
</reference>
<dbReference type="EMBL" id="LHXR01000057">
    <property type="protein sequence ID" value="KXA96843.1"/>
    <property type="molecule type" value="Genomic_DNA"/>
</dbReference>
<dbReference type="Pfam" id="PF12651">
    <property type="entry name" value="RHH_3"/>
    <property type="match status" value="1"/>
</dbReference>
<sequence>MSEKKNKKNEEKARMSLTLSQDVANELRKLKNETKIPISELVEMHFTNPAKYALLIRDFLEGPERIENEQILKTIEKLLLTMGVDKKTIKESMKKIEESIR</sequence>
<name>A0A133URN0_9EURY</name>
<accession>A0A133URN0</accession>
<dbReference type="Proteomes" id="UP000070463">
    <property type="component" value="Unassembled WGS sequence"/>
</dbReference>
<dbReference type="AlphaFoldDB" id="A0A133URN0"/>
<keyword evidence="3" id="KW-1185">Reference proteome</keyword>
<evidence type="ECO:0000259" key="1">
    <source>
        <dbReference type="Pfam" id="PF12651"/>
    </source>
</evidence>
<evidence type="ECO:0000313" key="3">
    <source>
        <dbReference type="Proteomes" id="UP000070463"/>
    </source>
</evidence>